<evidence type="ECO:0000256" key="4">
    <source>
        <dbReference type="RuleBase" id="RU362073"/>
    </source>
</evidence>
<dbReference type="PRINTS" id="PR00207">
    <property type="entry name" value="FLAGELLIN"/>
</dbReference>
<gene>
    <name evidence="7" type="ORF">Q9L42_000705</name>
</gene>
<keyword evidence="7" id="KW-0282">Flagellum</keyword>
<dbReference type="Proteomes" id="UP001225378">
    <property type="component" value="Chromosome"/>
</dbReference>
<dbReference type="GO" id="GO:0009288">
    <property type="term" value="C:bacterial-type flagellum"/>
    <property type="evidence" value="ECO:0007669"/>
    <property type="project" value="UniProtKB-SubCell"/>
</dbReference>
<dbReference type="Pfam" id="PF00700">
    <property type="entry name" value="Flagellin_C"/>
    <property type="match status" value="1"/>
</dbReference>
<dbReference type="AlphaFoldDB" id="A0AAU7NUM8"/>
<dbReference type="InterPro" id="IPR001029">
    <property type="entry name" value="Flagellin_N"/>
</dbReference>
<dbReference type="EMBL" id="CP157743">
    <property type="protein sequence ID" value="XBS20682.1"/>
    <property type="molecule type" value="Genomic_DNA"/>
</dbReference>
<dbReference type="Gene3D" id="2.30.220.10">
    <property type="entry name" value="f41 fragment of flagellin, C-terminal domain"/>
    <property type="match status" value="1"/>
</dbReference>
<dbReference type="Gene3D" id="1.20.1330.10">
    <property type="entry name" value="f41 fragment of flagellin, N-terminal domain"/>
    <property type="match status" value="1"/>
</dbReference>
<evidence type="ECO:0000256" key="2">
    <source>
        <dbReference type="ARBA" id="ARBA00022525"/>
    </source>
</evidence>
<accession>A0AAU7NUM8</accession>
<keyword evidence="8" id="KW-1185">Reference proteome</keyword>
<keyword evidence="3 4" id="KW-0975">Bacterial flagellum</keyword>
<dbReference type="PANTHER" id="PTHR42792:SF2">
    <property type="entry name" value="FLAGELLIN"/>
    <property type="match status" value="1"/>
</dbReference>
<dbReference type="InterPro" id="IPR042187">
    <property type="entry name" value="Flagellin_C_sub2"/>
</dbReference>
<keyword evidence="2 4" id="KW-0964">Secreted</keyword>
<evidence type="ECO:0000313" key="8">
    <source>
        <dbReference type="Proteomes" id="UP001225378"/>
    </source>
</evidence>
<reference evidence="7 8" key="1">
    <citation type="journal article" date="2024" name="Microbiology">
        <title>Methylomarinum rosea sp. nov., a novel halophilic methanotrophic bacterium from the hypersaline Lake Elton.</title>
        <authorList>
            <person name="Suleimanov R.Z."/>
            <person name="Oshkin I.Y."/>
            <person name="Danilova O.V."/>
            <person name="Suzina N.E."/>
            <person name="Dedysh S.N."/>
        </authorList>
    </citation>
    <scope>NUCLEOTIDE SEQUENCE [LARGE SCALE GENOMIC DNA]</scope>
    <source>
        <strain evidence="7 8">Ch1-1</strain>
    </source>
</reference>
<dbReference type="InterPro" id="IPR046358">
    <property type="entry name" value="Flagellin_C"/>
</dbReference>
<dbReference type="Gene3D" id="6.10.280.190">
    <property type="match status" value="1"/>
</dbReference>
<comment type="similarity">
    <text evidence="1 4">Belongs to the bacterial flagellin family.</text>
</comment>
<dbReference type="RefSeq" id="WP_349431729.1">
    <property type="nucleotide sequence ID" value="NZ_CP157743.1"/>
</dbReference>
<dbReference type="Pfam" id="PF07196">
    <property type="entry name" value="Flagellin_IN"/>
    <property type="match status" value="2"/>
</dbReference>
<evidence type="ECO:0000259" key="6">
    <source>
        <dbReference type="Pfam" id="PF00700"/>
    </source>
</evidence>
<dbReference type="GO" id="GO:0005576">
    <property type="term" value="C:extracellular region"/>
    <property type="evidence" value="ECO:0007669"/>
    <property type="project" value="UniProtKB-SubCell"/>
</dbReference>
<dbReference type="Pfam" id="PF00669">
    <property type="entry name" value="Flagellin_N"/>
    <property type="match status" value="1"/>
</dbReference>
<dbReference type="InterPro" id="IPR010810">
    <property type="entry name" value="Flagellin_hook_IN_motif"/>
</dbReference>
<dbReference type="Gene3D" id="6.10.10.10">
    <property type="entry name" value="Flagellar export chaperone, C-terminal domain"/>
    <property type="match status" value="1"/>
</dbReference>
<sequence>MPQIINTNIASINAQRQLNRSQGSQQTAMERLSSGLRINSAKDDAAGLAIADRMTAQVRGLNQAVRNANDGISLAQTAEGAMQESTNILQRMRELAVQSANDTNSASDRSSLQKEVNQLKAELERIATTTTFNGKNLLDGSFNAQAFHIGAYAGETISVSVGTARIGSIGTQELTSSDAIQTAQGSGGVNGVTGGAMTVTGAFGSAEITVNAGDSAEKIASSVNAAADSTGVSAQAVNFVELDSFTSGSISLDLTGSNSTAVSITADIPADKDVSALSDAINAVSGETGITAKVSDDKKQIMLTQNTGKDIRLNNITGTFDVNGIDETGAFDATVGAAQASSVGDITVGGSITYNSSKNFTLGGNASVVAAGTSSLQSVETVDISTQRGSNDALSIIDGALDFIDNSRAGLGAIQNRFEATIANLENVSQNVSAARSRIQDADFAKESASLAKAQILQQAGISMLAQANATNQNVLSLLQG</sequence>
<dbReference type="GO" id="GO:0005198">
    <property type="term" value="F:structural molecule activity"/>
    <property type="evidence" value="ECO:0007669"/>
    <property type="project" value="UniProtKB-UniRule"/>
</dbReference>
<keyword evidence="7" id="KW-0966">Cell projection</keyword>
<dbReference type="KEGG" id="mech:Q9L42_000705"/>
<name>A0AAU7NUM8_9GAMM</name>
<comment type="function">
    <text evidence="4">Flagellin is the subunit protein which polymerizes to form the filaments of bacterial flagella.</text>
</comment>
<dbReference type="SUPFAM" id="SSF64518">
    <property type="entry name" value="Phase 1 flagellin"/>
    <property type="match status" value="1"/>
</dbReference>
<evidence type="ECO:0000259" key="5">
    <source>
        <dbReference type="Pfam" id="PF00669"/>
    </source>
</evidence>
<organism evidence="7 8">
    <name type="scientific">Methylomarinum roseum</name>
    <dbReference type="NCBI Taxonomy" id="3067653"/>
    <lineage>
        <taxon>Bacteria</taxon>
        <taxon>Pseudomonadati</taxon>
        <taxon>Pseudomonadota</taxon>
        <taxon>Gammaproteobacteria</taxon>
        <taxon>Methylococcales</taxon>
        <taxon>Methylococcaceae</taxon>
        <taxon>Methylomarinum</taxon>
    </lineage>
</organism>
<protein>
    <recommendedName>
        <fullName evidence="4">Flagellin</fullName>
    </recommendedName>
</protein>
<dbReference type="PANTHER" id="PTHR42792">
    <property type="entry name" value="FLAGELLIN"/>
    <property type="match status" value="1"/>
</dbReference>
<evidence type="ECO:0000313" key="7">
    <source>
        <dbReference type="EMBL" id="XBS20682.1"/>
    </source>
</evidence>
<feature type="domain" description="Flagellin N-terminal" evidence="5">
    <location>
        <begin position="5"/>
        <end position="142"/>
    </location>
</feature>
<keyword evidence="7" id="KW-0969">Cilium</keyword>
<dbReference type="Gene3D" id="2.170.280.10">
    <property type="entry name" value="f41 fragment of flagellin, middle domain"/>
    <property type="match status" value="1"/>
</dbReference>
<evidence type="ECO:0000256" key="3">
    <source>
        <dbReference type="ARBA" id="ARBA00023143"/>
    </source>
</evidence>
<comment type="subcellular location">
    <subcellularLocation>
        <location evidence="4">Secreted</location>
    </subcellularLocation>
    <subcellularLocation>
        <location evidence="4">Bacterial flagellum</location>
    </subcellularLocation>
</comment>
<proteinExistence type="inferred from homology"/>
<evidence type="ECO:0000256" key="1">
    <source>
        <dbReference type="ARBA" id="ARBA00005709"/>
    </source>
</evidence>
<dbReference type="InterPro" id="IPR001492">
    <property type="entry name" value="Flagellin"/>
</dbReference>
<feature type="domain" description="Flagellin C-terminal" evidence="6">
    <location>
        <begin position="394"/>
        <end position="479"/>
    </location>
</feature>